<dbReference type="AlphaFoldDB" id="C9MZC9"/>
<evidence type="ECO:0000313" key="4">
    <source>
        <dbReference type="Proteomes" id="UP000006233"/>
    </source>
</evidence>
<name>C9MZC9_9FUSO</name>
<evidence type="ECO:0000256" key="2">
    <source>
        <dbReference type="ARBA" id="ARBA00022649"/>
    </source>
</evidence>
<sequence length="104" mass="12256">MYNKCVKNIQRSYFMPMVSTSIKIDARTKKEAQELFKDMGMSLTTAVNIFLKQAVREQRIPFYVGQPKYKEEVYQAMRDVEQGKNLSKSYRSAKEMIEDILKDE</sequence>
<dbReference type="InterPro" id="IPR013321">
    <property type="entry name" value="Arc_rbn_hlx_hlx"/>
</dbReference>
<keyword evidence="2" id="KW-1277">Toxin-antitoxin system</keyword>
<evidence type="ECO:0000256" key="1">
    <source>
        <dbReference type="ARBA" id="ARBA00010562"/>
    </source>
</evidence>
<dbReference type="GO" id="GO:0006351">
    <property type="term" value="P:DNA-templated transcription"/>
    <property type="evidence" value="ECO:0007669"/>
    <property type="project" value="TreeGrafter"/>
</dbReference>
<dbReference type="InterPro" id="IPR007337">
    <property type="entry name" value="RelB/DinJ"/>
</dbReference>
<dbReference type="GO" id="GO:0006355">
    <property type="term" value="P:regulation of DNA-templated transcription"/>
    <property type="evidence" value="ECO:0007669"/>
    <property type="project" value="InterPro"/>
</dbReference>
<dbReference type="eggNOG" id="COG3077">
    <property type="taxonomic scope" value="Bacteria"/>
</dbReference>
<proteinExistence type="inferred from homology"/>
<dbReference type="EMBL" id="ACVB02000018">
    <property type="protein sequence ID" value="EEX74117.1"/>
    <property type="molecule type" value="Genomic_DNA"/>
</dbReference>
<dbReference type="PANTHER" id="PTHR38781:SF1">
    <property type="entry name" value="ANTITOXIN DINJ-RELATED"/>
    <property type="match status" value="1"/>
</dbReference>
<gene>
    <name evidence="3" type="ORF">GCWU000323_01926</name>
</gene>
<organism evidence="3 4">
    <name type="scientific">Leptotrichia hofstadii F0254</name>
    <dbReference type="NCBI Taxonomy" id="634994"/>
    <lineage>
        <taxon>Bacteria</taxon>
        <taxon>Fusobacteriati</taxon>
        <taxon>Fusobacteriota</taxon>
        <taxon>Fusobacteriia</taxon>
        <taxon>Fusobacteriales</taxon>
        <taxon>Leptotrichiaceae</taxon>
        <taxon>Leptotrichia</taxon>
    </lineage>
</organism>
<dbReference type="STRING" id="634994.GCWU000323_01926"/>
<dbReference type="NCBIfam" id="TIGR02384">
    <property type="entry name" value="RelB_DinJ"/>
    <property type="match status" value="1"/>
</dbReference>
<accession>C9MZC9</accession>
<dbReference type="Pfam" id="PF04221">
    <property type="entry name" value="RelB"/>
    <property type="match status" value="1"/>
</dbReference>
<comment type="similarity">
    <text evidence="1">Belongs to the RelB/DinJ antitoxin family.</text>
</comment>
<dbReference type="PANTHER" id="PTHR38781">
    <property type="entry name" value="ANTITOXIN DINJ-RELATED"/>
    <property type="match status" value="1"/>
</dbReference>
<comment type="caution">
    <text evidence="3">The sequence shown here is derived from an EMBL/GenBank/DDBJ whole genome shotgun (WGS) entry which is preliminary data.</text>
</comment>
<reference evidence="3 4" key="1">
    <citation type="submission" date="2009-09" db="EMBL/GenBank/DDBJ databases">
        <authorList>
            <person name="Weinstock G."/>
            <person name="Sodergren E."/>
            <person name="Clifton S."/>
            <person name="Fulton L."/>
            <person name="Fulton B."/>
            <person name="Courtney L."/>
            <person name="Fronick C."/>
            <person name="Harrison M."/>
            <person name="Strong C."/>
            <person name="Farmer C."/>
            <person name="Delahaunty K."/>
            <person name="Markovic C."/>
            <person name="Hall O."/>
            <person name="Minx P."/>
            <person name="Tomlinson C."/>
            <person name="Mitreva M."/>
            <person name="Nelson J."/>
            <person name="Hou S."/>
            <person name="Wollam A."/>
            <person name="Pepin K.H."/>
            <person name="Johnson M."/>
            <person name="Bhonagiri V."/>
            <person name="Nash W.E."/>
            <person name="Warren W."/>
            <person name="Chinwalla A."/>
            <person name="Mardis E.R."/>
            <person name="Wilson R.K."/>
        </authorList>
    </citation>
    <scope>NUCLEOTIDE SEQUENCE [LARGE SCALE GENOMIC DNA]</scope>
    <source>
        <strain evidence="3 4">F0254</strain>
    </source>
</reference>
<dbReference type="Gene3D" id="1.10.1220.10">
    <property type="entry name" value="Met repressor-like"/>
    <property type="match status" value="1"/>
</dbReference>
<protein>
    <submittedName>
        <fullName evidence="3">Addiction module antitoxin, RelB/DinJ family</fullName>
    </submittedName>
</protein>
<dbReference type="Proteomes" id="UP000006233">
    <property type="component" value="Unassembled WGS sequence"/>
</dbReference>
<dbReference type="HOGENOM" id="CLU_154558_5_2_0"/>
<evidence type="ECO:0000313" key="3">
    <source>
        <dbReference type="EMBL" id="EEX74117.1"/>
    </source>
</evidence>